<evidence type="ECO:0000256" key="1">
    <source>
        <dbReference type="ARBA" id="ARBA00010154"/>
    </source>
</evidence>
<organism evidence="2 3">
    <name type="scientific">Kribbella lupini</name>
    <dbReference type="NCBI Taxonomy" id="291602"/>
    <lineage>
        <taxon>Bacteria</taxon>
        <taxon>Bacillati</taxon>
        <taxon>Actinomycetota</taxon>
        <taxon>Actinomycetes</taxon>
        <taxon>Propionibacteriales</taxon>
        <taxon>Kribbellaceae</taxon>
        <taxon>Kribbella</taxon>
    </lineage>
</organism>
<dbReference type="Proteomes" id="UP001500363">
    <property type="component" value="Unassembled WGS sequence"/>
</dbReference>
<proteinExistence type="inferred from homology"/>
<dbReference type="Gene3D" id="2.60.120.10">
    <property type="entry name" value="Jelly Rolls"/>
    <property type="match status" value="1"/>
</dbReference>
<comment type="similarity">
    <text evidence="1">Belongs to the dTDP-4-dehydrorhamnose 3,5-epimerase family.</text>
</comment>
<evidence type="ECO:0008006" key="4">
    <source>
        <dbReference type="Google" id="ProtNLM"/>
    </source>
</evidence>
<accession>A0ABN2B811</accession>
<dbReference type="Pfam" id="PF00908">
    <property type="entry name" value="dTDP_sugar_isom"/>
    <property type="match status" value="1"/>
</dbReference>
<protein>
    <recommendedName>
        <fullName evidence="4">dTDP-4-dehydrorhamnose 3,5-epimerase</fullName>
    </recommendedName>
</protein>
<name>A0ABN2B811_9ACTN</name>
<dbReference type="InterPro" id="IPR014710">
    <property type="entry name" value="RmlC-like_jellyroll"/>
</dbReference>
<dbReference type="CDD" id="cd00438">
    <property type="entry name" value="cupin_RmlC"/>
    <property type="match status" value="1"/>
</dbReference>
<reference evidence="2 3" key="1">
    <citation type="journal article" date="2019" name="Int. J. Syst. Evol. Microbiol.">
        <title>The Global Catalogue of Microorganisms (GCM) 10K type strain sequencing project: providing services to taxonomists for standard genome sequencing and annotation.</title>
        <authorList>
            <consortium name="The Broad Institute Genomics Platform"/>
            <consortium name="The Broad Institute Genome Sequencing Center for Infectious Disease"/>
            <person name="Wu L."/>
            <person name="Ma J."/>
        </authorList>
    </citation>
    <scope>NUCLEOTIDE SEQUENCE [LARGE SCALE GENOMIC DNA]</scope>
    <source>
        <strain evidence="2 3">JCM 14303</strain>
    </source>
</reference>
<dbReference type="SUPFAM" id="SSF51182">
    <property type="entry name" value="RmlC-like cupins"/>
    <property type="match status" value="1"/>
</dbReference>
<comment type="caution">
    <text evidence="2">The sequence shown here is derived from an EMBL/GenBank/DDBJ whole genome shotgun (WGS) entry which is preliminary data.</text>
</comment>
<sequence>MMTGPTLTETSIPGLLHVELQVFDDGRGWFKESFQAEKLEKLGLPHLEVVQNNVSFNAEVGVTRGIHAEPWDKYISPAYGKVFTAIVDLREGPGFGRMETFELTPRQGIYVPRGCGNSFCTLEPNTVYNYLVNAHWSPDAKYTLVNLFDPQLNVPWPLPKDQLIYSEKDAGHPMLENVAPIRVDWDFA</sequence>
<keyword evidence="3" id="KW-1185">Reference proteome</keyword>
<gene>
    <name evidence="2" type="ORF">GCM10009741_42880</name>
</gene>
<dbReference type="InterPro" id="IPR011051">
    <property type="entry name" value="RmlC_Cupin_sf"/>
</dbReference>
<evidence type="ECO:0000313" key="3">
    <source>
        <dbReference type="Proteomes" id="UP001500363"/>
    </source>
</evidence>
<dbReference type="PANTHER" id="PTHR21047">
    <property type="entry name" value="DTDP-6-DEOXY-D-GLUCOSE-3,5 EPIMERASE"/>
    <property type="match status" value="1"/>
</dbReference>
<dbReference type="PANTHER" id="PTHR21047:SF2">
    <property type="entry name" value="THYMIDINE DIPHOSPHO-4-KETO-RHAMNOSE 3,5-EPIMERASE"/>
    <property type="match status" value="1"/>
</dbReference>
<dbReference type="EMBL" id="BAAANC010000002">
    <property type="protein sequence ID" value="GAA1535762.1"/>
    <property type="molecule type" value="Genomic_DNA"/>
</dbReference>
<evidence type="ECO:0000313" key="2">
    <source>
        <dbReference type="EMBL" id="GAA1535762.1"/>
    </source>
</evidence>
<dbReference type="InterPro" id="IPR000888">
    <property type="entry name" value="RmlC-like"/>
</dbReference>